<gene>
    <name evidence="1" type="ORF">OBRU01_14658</name>
</gene>
<dbReference type="Proteomes" id="UP000037510">
    <property type="component" value="Unassembled WGS sequence"/>
</dbReference>
<dbReference type="AlphaFoldDB" id="A0A0L7KUS4"/>
<protein>
    <submittedName>
        <fullName evidence="1">Putative cereblon</fullName>
    </submittedName>
</protein>
<comment type="caution">
    <text evidence="1">The sequence shown here is derived from an EMBL/GenBank/DDBJ whole genome shotgun (WGS) entry which is preliminary data.</text>
</comment>
<organism evidence="1 2">
    <name type="scientific">Operophtera brumata</name>
    <name type="common">Winter moth</name>
    <name type="synonym">Phalaena brumata</name>
    <dbReference type="NCBI Taxonomy" id="104452"/>
    <lineage>
        <taxon>Eukaryota</taxon>
        <taxon>Metazoa</taxon>
        <taxon>Ecdysozoa</taxon>
        <taxon>Arthropoda</taxon>
        <taxon>Hexapoda</taxon>
        <taxon>Insecta</taxon>
        <taxon>Pterygota</taxon>
        <taxon>Neoptera</taxon>
        <taxon>Endopterygota</taxon>
        <taxon>Lepidoptera</taxon>
        <taxon>Glossata</taxon>
        <taxon>Ditrysia</taxon>
        <taxon>Geometroidea</taxon>
        <taxon>Geometridae</taxon>
        <taxon>Larentiinae</taxon>
        <taxon>Operophtera</taxon>
    </lineage>
</organism>
<evidence type="ECO:0000313" key="2">
    <source>
        <dbReference type="Proteomes" id="UP000037510"/>
    </source>
</evidence>
<sequence length="78" mass="8979">MRHFEVVVLPEITLPDPLRPARLACLDAHRHGNTQQDRALRSLDALATPWPLFVFDIFDFGRMRDTIKEYFATLGLGE</sequence>
<accession>A0A0L7KUS4</accession>
<evidence type="ECO:0000313" key="1">
    <source>
        <dbReference type="EMBL" id="KOB66816.1"/>
    </source>
</evidence>
<dbReference type="EMBL" id="JTDY01005622">
    <property type="protein sequence ID" value="KOB66816.1"/>
    <property type="molecule type" value="Genomic_DNA"/>
</dbReference>
<keyword evidence="2" id="KW-1185">Reference proteome</keyword>
<name>A0A0L7KUS4_OPEBR</name>
<reference evidence="1 2" key="1">
    <citation type="journal article" date="2015" name="Genome Biol. Evol.">
        <title>The genome of winter moth (Operophtera brumata) provides a genomic perspective on sexual dimorphism and phenology.</title>
        <authorList>
            <person name="Derks M.F."/>
            <person name="Smit S."/>
            <person name="Salis L."/>
            <person name="Schijlen E."/>
            <person name="Bossers A."/>
            <person name="Mateman C."/>
            <person name="Pijl A.S."/>
            <person name="de Ridder D."/>
            <person name="Groenen M.A."/>
            <person name="Visser M.E."/>
            <person name="Megens H.J."/>
        </authorList>
    </citation>
    <scope>NUCLEOTIDE SEQUENCE [LARGE SCALE GENOMIC DNA]</scope>
    <source>
        <strain evidence="1">WM2013NL</strain>
        <tissue evidence="1">Head and thorax</tissue>
    </source>
</reference>
<proteinExistence type="predicted"/>